<evidence type="ECO:0000313" key="1">
    <source>
        <dbReference type="EMBL" id="KAK0479646.1"/>
    </source>
</evidence>
<proteinExistence type="predicted"/>
<organism evidence="1 2">
    <name type="scientific">Armillaria novae-zelandiae</name>
    <dbReference type="NCBI Taxonomy" id="153914"/>
    <lineage>
        <taxon>Eukaryota</taxon>
        <taxon>Fungi</taxon>
        <taxon>Dikarya</taxon>
        <taxon>Basidiomycota</taxon>
        <taxon>Agaricomycotina</taxon>
        <taxon>Agaricomycetes</taxon>
        <taxon>Agaricomycetidae</taxon>
        <taxon>Agaricales</taxon>
        <taxon>Marasmiineae</taxon>
        <taxon>Physalacriaceae</taxon>
        <taxon>Armillaria</taxon>
    </lineage>
</organism>
<protein>
    <submittedName>
        <fullName evidence="1">Uncharacterized protein</fullName>
    </submittedName>
</protein>
<keyword evidence="2" id="KW-1185">Reference proteome</keyword>
<reference evidence="1" key="1">
    <citation type="submission" date="2023-06" db="EMBL/GenBank/DDBJ databases">
        <authorList>
            <consortium name="Lawrence Berkeley National Laboratory"/>
            <person name="Ahrendt S."/>
            <person name="Sahu N."/>
            <person name="Indic B."/>
            <person name="Wong-Bajracharya J."/>
            <person name="Merenyi Z."/>
            <person name="Ke H.-M."/>
            <person name="Monk M."/>
            <person name="Kocsube S."/>
            <person name="Drula E."/>
            <person name="Lipzen A."/>
            <person name="Balint B."/>
            <person name="Henrissat B."/>
            <person name="Andreopoulos B."/>
            <person name="Martin F.M."/>
            <person name="Harder C.B."/>
            <person name="Rigling D."/>
            <person name="Ford K.L."/>
            <person name="Foster G.D."/>
            <person name="Pangilinan J."/>
            <person name="Papanicolaou A."/>
            <person name="Barry K."/>
            <person name="LaButti K."/>
            <person name="Viragh M."/>
            <person name="Koriabine M."/>
            <person name="Yan M."/>
            <person name="Riley R."/>
            <person name="Champramary S."/>
            <person name="Plett K.L."/>
            <person name="Tsai I.J."/>
            <person name="Slot J."/>
            <person name="Sipos G."/>
            <person name="Plett J."/>
            <person name="Nagy L.G."/>
            <person name="Grigoriev I.V."/>
        </authorList>
    </citation>
    <scope>NUCLEOTIDE SEQUENCE</scope>
    <source>
        <strain evidence="1">ICMP 16352</strain>
    </source>
</reference>
<dbReference type="AlphaFoldDB" id="A0AA39P9B1"/>
<dbReference type="Proteomes" id="UP001175227">
    <property type="component" value="Unassembled WGS sequence"/>
</dbReference>
<evidence type="ECO:0000313" key="2">
    <source>
        <dbReference type="Proteomes" id="UP001175227"/>
    </source>
</evidence>
<gene>
    <name evidence="1" type="ORF">IW261DRAFT_148723</name>
</gene>
<dbReference type="EMBL" id="JAUEPR010000011">
    <property type="protein sequence ID" value="KAK0479646.1"/>
    <property type="molecule type" value="Genomic_DNA"/>
</dbReference>
<accession>A0AA39P9B1</accession>
<name>A0AA39P9B1_9AGAR</name>
<comment type="caution">
    <text evidence="1">The sequence shown here is derived from an EMBL/GenBank/DDBJ whole genome shotgun (WGS) entry which is preliminary data.</text>
</comment>
<sequence>MQAPGLPPELFDAIIDELREDKNSLLQISLACRAFCPRTRVHLFHAVTLLGKFCCDRLRALVTLSPTLALHFKLLHIYWEIDYWDHDSPEVYEPLTTVIESLVDVTNLYLDLDDWRHVPDIVASSLQSRSYRSIDSNCNFTSMSEICSLLQNSPGLERVSFTYTKFPPTLCHFDVCRETRSSEVGHIIPSMPVFFL</sequence>